<dbReference type="PROSITE" id="PS00352">
    <property type="entry name" value="CSD_1"/>
    <property type="match status" value="1"/>
</dbReference>
<evidence type="ECO:0000256" key="1">
    <source>
        <dbReference type="RuleBase" id="RU000408"/>
    </source>
</evidence>
<dbReference type="Proteomes" id="UP001499938">
    <property type="component" value="Unassembled WGS sequence"/>
</dbReference>
<evidence type="ECO:0000313" key="4">
    <source>
        <dbReference type="Proteomes" id="UP001499938"/>
    </source>
</evidence>
<dbReference type="PANTHER" id="PTHR11544">
    <property type="entry name" value="COLD SHOCK DOMAIN CONTAINING PROTEINS"/>
    <property type="match status" value="1"/>
</dbReference>
<comment type="subcellular location">
    <subcellularLocation>
        <location evidence="1">Cytoplasm</location>
    </subcellularLocation>
</comment>
<accession>A0ABP4XFB0</accession>
<protein>
    <submittedName>
        <fullName evidence="3">Cold-shock protein</fullName>
    </submittedName>
</protein>
<organism evidence="3 4">
    <name type="scientific">Nostocoides veronense</name>
    <dbReference type="NCBI Taxonomy" id="330836"/>
    <lineage>
        <taxon>Bacteria</taxon>
        <taxon>Bacillati</taxon>
        <taxon>Actinomycetota</taxon>
        <taxon>Actinomycetes</taxon>
        <taxon>Micrococcales</taxon>
        <taxon>Intrasporangiaceae</taxon>
        <taxon>Nostocoides</taxon>
    </lineage>
</organism>
<dbReference type="PROSITE" id="PS51857">
    <property type="entry name" value="CSD_2"/>
    <property type="match status" value="1"/>
</dbReference>
<sequence>MECATCAFHRTKKEEILPMAQGTVKWFNAEKGFGFIAQDGGGPDVFVHYSAIDTNGYKSLDEAQRVEFEVTQGPKGPQADRVRPV</sequence>
<name>A0ABP4XFB0_9MICO</name>
<dbReference type="EMBL" id="BAAAPO010000005">
    <property type="protein sequence ID" value="GAA1780245.1"/>
    <property type="molecule type" value="Genomic_DNA"/>
</dbReference>
<proteinExistence type="predicted"/>
<dbReference type="InterPro" id="IPR050181">
    <property type="entry name" value="Cold_shock_domain"/>
</dbReference>
<dbReference type="InterPro" id="IPR012340">
    <property type="entry name" value="NA-bd_OB-fold"/>
</dbReference>
<dbReference type="Gene3D" id="2.40.50.140">
    <property type="entry name" value="Nucleic acid-binding proteins"/>
    <property type="match status" value="1"/>
</dbReference>
<dbReference type="SMART" id="SM00357">
    <property type="entry name" value="CSP"/>
    <property type="match status" value="1"/>
</dbReference>
<dbReference type="Gene3D" id="6.20.370.130">
    <property type="match status" value="1"/>
</dbReference>
<dbReference type="SUPFAM" id="SSF50249">
    <property type="entry name" value="Nucleic acid-binding proteins"/>
    <property type="match status" value="1"/>
</dbReference>
<feature type="domain" description="CSD" evidence="2">
    <location>
        <begin position="19"/>
        <end position="84"/>
    </location>
</feature>
<dbReference type="InterPro" id="IPR011129">
    <property type="entry name" value="CSD"/>
</dbReference>
<dbReference type="PRINTS" id="PR00050">
    <property type="entry name" value="COLDSHOCK"/>
</dbReference>
<dbReference type="InterPro" id="IPR002059">
    <property type="entry name" value="CSP_DNA-bd"/>
</dbReference>
<dbReference type="CDD" id="cd04458">
    <property type="entry name" value="CSP_CDS"/>
    <property type="match status" value="1"/>
</dbReference>
<evidence type="ECO:0000259" key="2">
    <source>
        <dbReference type="PROSITE" id="PS51857"/>
    </source>
</evidence>
<dbReference type="InterPro" id="IPR019844">
    <property type="entry name" value="CSD_CS"/>
</dbReference>
<gene>
    <name evidence="3" type="ORF">GCM10009811_01930</name>
</gene>
<dbReference type="Pfam" id="PF00313">
    <property type="entry name" value="CSD"/>
    <property type="match status" value="1"/>
</dbReference>
<keyword evidence="4" id="KW-1185">Reference proteome</keyword>
<reference evidence="4" key="1">
    <citation type="journal article" date="2019" name="Int. J. Syst. Evol. Microbiol.">
        <title>The Global Catalogue of Microorganisms (GCM) 10K type strain sequencing project: providing services to taxonomists for standard genome sequencing and annotation.</title>
        <authorList>
            <consortium name="The Broad Institute Genomics Platform"/>
            <consortium name="The Broad Institute Genome Sequencing Center for Infectious Disease"/>
            <person name="Wu L."/>
            <person name="Ma J."/>
        </authorList>
    </citation>
    <scope>NUCLEOTIDE SEQUENCE [LARGE SCALE GENOMIC DNA]</scope>
    <source>
        <strain evidence="4">JCM 15592</strain>
    </source>
</reference>
<comment type="caution">
    <text evidence="3">The sequence shown here is derived from an EMBL/GenBank/DDBJ whole genome shotgun (WGS) entry which is preliminary data.</text>
</comment>
<evidence type="ECO:0000313" key="3">
    <source>
        <dbReference type="EMBL" id="GAA1780245.1"/>
    </source>
</evidence>